<evidence type="ECO:0000256" key="1">
    <source>
        <dbReference type="ARBA" id="ARBA00004651"/>
    </source>
</evidence>
<evidence type="ECO:0000256" key="5">
    <source>
        <dbReference type="ARBA" id="ARBA00022840"/>
    </source>
</evidence>
<dbReference type="OrthoDB" id="9762778at2"/>
<dbReference type="CDD" id="cd07346">
    <property type="entry name" value="ABC_6TM_exporters"/>
    <property type="match status" value="1"/>
</dbReference>
<dbReference type="GO" id="GO:0016887">
    <property type="term" value="F:ATP hydrolysis activity"/>
    <property type="evidence" value="ECO:0007669"/>
    <property type="project" value="InterPro"/>
</dbReference>
<evidence type="ECO:0000313" key="11">
    <source>
        <dbReference type="EMBL" id="RQW11213.1"/>
    </source>
</evidence>
<dbReference type="InterPro" id="IPR011527">
    <property type="entry name" value="ABC1_TM_dom"/>
</dbReference>
<reference evidence="11 12" key="1">
    <citation type="submission" date="2018-11" db="EMBL/GenBank/DDBJ databases">
        <title>Genome sequence of strain 7197.</title>
        <authorList>
            <person name="Gao J."/>
            <person name="Sun J."/>
        </authorList>
    </citation>
    <scope>NUCLEOTIDE SEQUENCE [LARGE SCALE GENOMIC DNA]</scope>
    <source>
        <strain evidence="11 12">7197</strain>
    </source>
</reference>
<dbReference type="SMART" id="SM00382">
    <property type="entry name" value="AAA"/>
    <property type="match status" value="1"/>
</dbReference>
<dbReference type="InterPro" id="IPR017871">
    <property type="entry name" value="ABC_transporter-like_CS"/>
</dbReference>
<feature type="transmembrane region" description="Helical" evidence="8">
    <location>
        <begin position="275"/>
        <end position="292"/>
    </location>
</feature>
<evidence type="ECO:0000256" key="3">
    <source>
        <dbReference type="ARBA" id="ARBA00022692"/>
    </source>
</evidence>
<organism evidence="11 12">
    <name type="scientific">Paenibacillus rhizophilus</name>
    <dbReference type="NCBI Taxonomy" id="1850366"/>
    <lineage>
        <taxon>Bacteria</taxon>
        <taxon>Bacillati</taxon>
        <taxon>Bacillota</taxon>
        <taxon>Bacilli</taxon>
        <taxon>Bacillales</taxon>
        <taxon>Paenibacillaceae</taxon>
        <taxon>Paenibacillus</taxon>
    </lineage>
</organism>
<dbReference type="PANTHER" id="PTHR43394:SF1">
    <property type="entry name" value="ATP-BINDING CASSETTE SUB-FAMILY B MEMBER 10, MITOCHONDRIAL"/>
    <property type="match status" value="1"/>
</dbReference>
<evidence type="ECO:0000256" key="7">
    <source>
        <dbReference type="ARBA" id="ARBA00023136"/>
    </source>
</evidence>
<dbReference type="GO" id="GO:0005886">
    <property type="term" value="C:plasma membrane"/>
    <property type="evidence" value="ECO:0007669"/>
    <property type="project" value="UniProtKB-SubCell"/>
</dbReference>
<comment type="caution">
    <text evidence="11">The sequence shown here is derived from an EMBL/GenBank/DDBJ whole genome shotgun (WGS) entry which is preliminary data.</text>
</comment>
<name>A0A3N9P4V6_9BACL</name>
<gene>
    <name evidence="11" type="ORF">EH198_12885</name>
</gene>
<dbReference type="Gene3D" id="1.20.1560.10">
    <property type="entry name" value="ABC transporter type 1, transmembrane domain"/>
    <property type="match status" value="1"/>
</dbReference>
<dbReference type="InterPro" id="IPR036640">
    <property type="entry name" value="ABC1_TM_sf"/>
</dbReference>
<dbReference type="CDD" id="cd03249">
    <property type="entry name" value="ABC_MTABC3_MDL1_MDL2"/>
    <property type="match status" value="1"/>
</dbReference>
<evidence type="ECO:0000256" key="6">
    <source>
        <dbReference type="ARBA" id="ARBA00022989"/>
    </source>
</evidence>
<dbReference type="PROSITE" id="PS00211">
    <property type="entry name" value="ABC_TRANSPORTER_1"/>
    <property type="match status" value="1"/>
</dbReference>
<dbReference type="Pfam" id="PF00664">
    <property type="entry name" value="ABC_membrane"/>
    <property type="match status" value="1"/>
</dbReference>
<dbReference type="InterPro" id="IPR003439">
    <property type="entry name" value="ABC_transporter-like_ATP-bd"/>
</dbReference>
<comment type="similarity">
    <text evidence="2">Belongs to the ABC transporter superfamily.</text>
</comment>
<keyword evidence="12" id="KW-1185">Reference proteome</keyword>
<evidence type="ECO:0000259" key="10">
    <source>
        <dbReference type="PROSITE" id="PS50929"/>
    </source>
</evidence>
<dbReference type="GO" id="GO:0005524">
    <property type="term" value="F:ATP binding"/>
    <property type="evidence" value="ECO:0007669"/>
    <property type="project" value="UniProtKB-KW"/>
</dbReference>
<dbReference type="InterPro" id="IPR003593">
    <property type="entry name" value="AAA+_ATPase"/>
</dbReference>
<dbReference type="PROSITE" id="PS50929">
    <property type="entry name" value="ABC_TM1F"/>
    <property type="match status" value="1"/>
</dbReference>
<dbReference type="EMBL" id="RQPI01000006">
    <property type="protein sequence ID" value="RQW11213.1"/>
    <property type="molecule type" value="Genomic_DNA"/>
</dbReference>
<feature type="transmembrane region" description="Helical" evidence="8">
    <location>
        <begin position="82"/>
        <end position="102"/>
    </location>
</feature>
<feature type="transmembrane region" description="Helical" evidence="8">
    <location>
        <begin position="298"/>
        <end position="320"/>
    </location>
</feature>
<feature type="transmembrane region" description="Helical" evidence="8">
    <location>
        <begin position="167"/>
        <end position="199"/>
    </location>
</feature>
<dbReference type="SUPFAM" id="SSF90123">
    <property type="entry name" value="ABC transporter transmembrane region"/>
    <property type="match status" value="1"/>
</dbReference>
<dbReference type="PANTHER" id="PTHR43394">
    <property type="entry name" value="ATP-DEPENDENT PERMEASE MDL1, MITOCHONDRIAL"/>
    <property type="match status" value="1"/>
</dbReference>
<feature type="domain" description="ABC transmembrane type-1" evidence="10">
    <location>
        <begin position="47"/>
        <end position="325"/>
    </location>
</feature>
<proteinExistence type="inferred from homology"/>
<dbReference type="PROSITE" id="PS50893">
    <property type="entry name" value="ABC_TRANSPORTER_2"/>
    <property type="match status" value="1"/>
</dbReference>
<feature type="domain" description="ABC transporter" evidence="9">
    <location>
        <begin position="362"/>
        <end position="596"/>
    </location>
</feature>
<sequence length="611" mass="68825">MNKECLSLSQVSEAVTVNQAEYPQERRFRLYLWVVSYLRPYAGQLTVIVLCGLIAAAGELVIPKMIEHLVDNIIPAKDQGAFTRMLLLLIGIVALSVSASLLRNLLQRTVGSKSARDLQFSVLQKLRKLGFSYYEQRPVGETLSLMNNQVHAVQELYTSFFPDMLELALFVILAVSVMVSGSLKLTLVAVPFFLIYYAIGPILDRKTGQWNERMNEQRMDYNRKIHESVSGIRDFRAFSAEHWDMQRGLRLYQTVTDTTLKWVFFIHTRWSIRRVFFDAGAVALFVFGYWFIRNQTLTVGAFLSFFLIYSVVMFKLSMLIGNLAQQGMMLEQANPIRRLMLLKPLVEEPEHPIPLGTITGQITFKGVGFAYPNRPAVIKDFTLDIRPGERLAFVGTSGNGKSTLLKLINRFYDPQEGSIELDGVPITRLSFQDLRGSIGYVFQESYLFGFSVKENIRFGRPEASDEEVEQAAKDAFAHEFILQLPQGYDTLVGDRGMKLSGGQKQRIAIARMLISDPRIVLLDEATSALDNVSEGEVKTALDRLFQGRTMIAVAHRLSTIKDFDRIVVMDEGTIAEIGTYEELMAQEGVFYNLAQGQGQATAISGDSEDAQ</sequence>
<dbReference type="InterPro" id="IPR027417">
    <property type="entry name" value="P-loop_NTPase"/>
</dbReference>
<dbReference type="FunFam" id="3.40.50.300:FF:000218">
    <property type="entry name" value="Multidrug ABC transporter ATP-binding protein"/>
    <property type="match status" value="1"/>
</dbReference>
<keyword evidence="4" id="KW-0547">Nucleotide-binding</keyword>
<evidence type="ECO:0000313" key="12">
    <source>
        <dbReference type="Proteomes" id="UP000282529"/>
    </source>
</evidence>
<evidence type="ECO:0000256" key="4">
    <source>
        <dbReference type="ARBA" id="ARBA00022741"/>
    </source>
</evidence>
<dbReference type="GO" id="GO:0015421">
    <property type="term" value="F:ABC-type oligopeptide transporter activity"/>
    <property type="evidence" value="ECO:0007669"/>
    <property type="project" value="TreeGrafter"/>
</dbReference>
<dbReference type="Pfam" id="PF00005">
    <property type="entry name" value="ABC_tran"/>
    <property type="match status" value="1"/>
</dbReference>
<dbReference type="InterPro" id="IPR039421">
    <property type="entry name" value="Type_1_exporter"/>
</dbReference>
<evidence type="ECO:0000259" key="9">
    <source>
        <dbReference type="PROSITE" id="PS50893"/>
    </source>
</evidence>
<dbReference type="SUPFAM" id="SSF52540">
    <property type="entry name" value="P-loop containing nucleoside triphosphate hydrolases"/>
    <property type="match status" value="1"/>
</dbReference>
<feature type="transmembrane region" description="Helical" evidence="8">
    <location>
        <begin position="41"/>
        <end position="62"/>
    </location>
</feature>
<comment type="subcellular location">
    <subcellularLocation>
        <location evidence="1">Cell membrane</location>
        <topology evidence="1">Multi-pass membrane protein</topology>
    </subcellularLocation>
</comment>
<dbReference type="Proteomes" id="UP000282529">
    <property type="component" value="Unassembled WGS sequence"/>
</dbReference>
<keyword evidence="6 8" id="KW-1133">Transmembrane helix</keyword>
<accession>A0A3N9P4V6</accession>
<evidence type="ECO:0000256" key="2">
    <source>
        <dbReference type="ARBA" id="ARBA00005417"/>
    </source>
</evidence>
<dbReference type="Gene3D" id="3.40.50.300">
    <property type="entry name" value="P-loop containing nucleotide triphosphate hydrolases"/>
    <property type="match status" value="1"/>
</dbReference>
<keyword evidence="5 11" id="KW-0067">ATP-binding</keyword>
<protein>
    <submittedName>
        <fullName evidence="11">ABC transporter ATP-binding protein</fullName>
    </submittedName>
</protein>
<keyword evidence="3 8" id="KW-0812">Transmembrane</keyword>
<dbReference type="AlphaFoldDB" id="A0A3N9P4V6"/>
<keyword evidence="7 8" id="KW-0472">Membrane</keyword>
<evidence type="ECO:0000256" key="8">
    <source>
        <dbReference type="SAM" id="Phobius"/>
    </source>
</evidence>